<feature type="transmembrane region" description="Helical" evidence="1">
    <location>
        <begin position="21"/>
        <end position="40"/>
    </location>
</feature>
<comment type="caution">
    <text evidence="2">The sequence shown here is derived from an EMBL/GenBank/DDBJ whole genome shotgun (WGS) entry which is preliminary data.</text>
</comment>
<organism evidence="2 3">
    <name type="scientific">Clarias magur</name>
    <name type="common">Asian catfish</name>
    <name type="synonym">Macropteronotus magur</name>
    <dbReference type="NCBI Taxonomy" id="1594786"/>
    <lineage>
        <taxon>Eukaryota</taxon>
        <taxon>Metazoa</taxon>
        <taxon>Chordata</taxon>
        <taxon>Craniata</taxon>
        <taxon>Vertebrata</taxon>
        <taxon>Euteleostomi</taxon>
        <taxon>Actinopterygii</taxon>
        <taxon>Neopterygii</taxon>
        <taxon>Teleostei</taxon>
        <taxon>Ostariophysi</taxon>
        <taxon>Siluriformes</taxon>
        <taxon>Clariidae</taxon>
        <taxon>Clarias</taxon>
    </lineage>
</organism>
<reference evidence="2" key="1">
    <citation type="submission" date="2020-07" db="EMBL/GenBank/DDBJ databases">
        <title>Clarias magur genome sequencing, assembly and annotation.</title>
        <authorList>
            <person name="Kushwaha B."/>
            <person name="Kumar R."/>
            <person name="Das P."/>
            <person name="Joshi C.G."/>
            <person name="Kumar D."/>
            <person name="Nagpure N.S."/>
            <person name="Pandey M."/>
            <person name="Agarwal S."/>
            <person name="Srivastava S."/>
            <person name="Singh M."/>
            <person name="Sahoo L."/>
            <person name="Jayasankar P."/>
            <person name="Meher P.K."/>
            <person name="Koringa P.G."/>
            <person name="Iquebal M.A."/>
            <person name="Das S.P."/>
            <person name="Bit A."/>
            <person name="Patnaik S."/>
            <person name="Patel N."/>
            <person name="Shah T.M."/>
            <person name="Hinsu A."/>
            <person name="Jena J.K."/>
        </authorList>
    </citation>
    <scope>NUCLEOTIDE SEQUENCE</scope>
    <source>
        <strain evidence="2">CIFAMagur01</strain>
        <tissue evidence="2">Testis</tissue>
    </source>
</reference>
<evidence type="ECO:0000256" key="1">
    <source>
        <dbReference type="SAM" id="Phobius"/>
    </source>
</evidence>
<gene>
    <name evidence="2" type="primary">kdm4a</name>
    <name evidence="2" type="ORF">DAT39_002416</name>
</gene>
<evidence type="ECO:0000313" key="2">
    <source>
        <dbReference type="EMBL" id="KAF5907858.1"/>
    </source>
</evidence>
<protein>
    <submittedName>
        <fullName evidence="2">Lysine-specific demethylase 4A isoform X2</fullName>
    </submittedName>
</protein>
<name>A0A8J4UEG7_CLAMG</name>
<dbReference type="Proteomes" id="UP000727407">
    <property type="component" value="Unassembled WGS sequence"/>
</dbReference>
<keyword evidence="3" id="KW-1185">Reference proteome</keyword>
<keyword evidence="1" id="KW-0812">Transmembrane</keyword>
<sequence>MVGTEDQRSLRRAGQKDRSMWFFQAILPALCSVELLVISAQSPCDVAKPPIPEFTKP</sequence>
<proteinExistence type="predicted"/>
<evidence type="ECO:0000313" key="3">
    <source>
        <dbReference type="Proteomes" id="UP000727407"/>
    </source>
</evidence>
<keyword evidence="1" id="KW-0472">Membrane</keyword>
<dbReference type="EMBL" id="QNUK01000018">
    <property type="protein sequence ID" value="KAF5907858.1"/>
    <property type="molecule type" value="Genomic_DNA"/>
</dbReference>
<accession>A0A8J4UEG7</accession>
<dbReference type="AlphaFoldDB" id="A0A8J4UEG7"/>
<keyword evidence="1" id="KW-1133">Transmembrane helix</keyword>